<keyword evidence="1" id="KW-0548">Nucleotidyltransferase</keyword>
<evidence type="ECO:0000313" key="2">
    <source>
        <dbReference type="Proteomes" id="UP000299102"/>
    </source>
</evidence>
<sequence>METIERHILKSGGIKKVFKELTNKKDWIVQMKHNNREKENRRQGILGIATTYYKKLYGSTTAEKEIELLEISSVPSIMQEEIEFSLETQRDDKAPGPDGISNEVLKRAKHVIIPILKDIFNDIIDSEAIPQQWTKSNMILLYKKGDQYDIGNY</sequence>
<dbReference type="EMBL" id="BGZK01001159">
    <property type="protein sequence ID" value="GBP72875.1"/>
    <property type="molecule type" value="Genomic_DNA"/>
</dbReference>
<name>A0A4C1YEW0_EUMVA</name>
<dbReference type="AlphaFoldDB" id="A0A4C1YEW0"/>
<dbReference type="PANTHER" id="PTHR19446">
    <property type="entry name" value="REVERSE TRANSCRIPTASES"/>
    <property type="match status" value="1"/>
</dbReference>
<reference evidence="1 2" key="1">
    <citation type="journal article" date="2019" name="Commun. Biol.">
        <title>The bagworm genome reveals a unique fibroin gene that provides high tensile strength.</title>
        <authorList>
            <person name="Kono N."/>
            <person name="Nakamura H."/>
            <person name="Ohtoshi R."/>
            <person name="Tomita M."/>
            <person name="Numata K."/>
            <person name="Arakawa K."/>
        </authorList>
    </citation>
    <scope>NUCLEOTIDE SEQUENCE [LARGE SCALE GENOMIC DNA]</scope>
</reference>
<keyword evidence="1" id="KW-0808">Transferase</keyword>
<proteinExistence type="predicted"/>
<comment type="caution">
    <text evidence="1">The sequence shown here is derived from an EMBL/GenBank/DDBJ whole genome shotgun (WGS) entry which is preliminary data.</text>
</comment>
<gene>
    <name evidence="1" type="ORF">EVAR_57421_1</name>
</gene>
<accession>A0A4C1YEW0</accession>
<protein>
    <submittedName>
        <fullName evidence="1">LINE-1 reverse transcriptase homolog</fullName>
    </submittedName>
</protein>
<evidence type="ECO:0000313" key="1">
    <source>
        <dbReference type="EMBL" id="GBP72875.1"/>
    </source>
</evidence>
<dbReference type="Proteomes" id="UP000299102">
    <property type="component" value="Unassembled WGS sequence"/>
</dbReference>
<dbReference type="GO" id="GO:0003964">
    <property type="term" value="F:RNA-directed DNA polymerase activity"/>
    <property type="evidence" value="ECO:0007669"/>
    <property type="project" value="UniProtKB-KW"/>
</dbReference>
<dbReference type="OrthoDB" id="407509at2759"/>
<keyword evidence="1" id="KW-0695">RNA-directed DNA polymerase</keyword>
<organism evidence="1 2">
    <name type="scientific">Eumeta variegata</name>
    <name type="common">Bagworm moth</name>
    <name type="synonym">Eumeta japonica</name>
    <dbReference type="NCBI Taxonomy" id="151549"/>
    <lineage>
        <taxon>Eukaryota</taxon>
        <taxon>Metazoa</taxon>
        <taxon>Ecdysozoa</taxon>
        <taxon>Arthropoda</taxon>
        <taxon>Hexapoda</taxon>
        <taxon>Insecta</taxon>
        <taxon>Pterygota</taxon>
        <taxon>Neoptera</taxon>
        <taxon>Endopterygota</taxon>
        <taxon>Lepidoptera</taxon>
        <taxon>Glossata</taxon>
        <taxon>Ditrysia</taxon>
        <taxon>Tineoidea</taxon>
        <taxon>Psychidae</taxon>
        <taxon>Oiketicinae</taxon>
        <taxon>Eumeta</taxon>
    </lineage>
</organism>
<keyword evidence="2" id="KW-1185">Reference proteome</keyword>